<proteinExistence type="predicted"/>
<accession>A0A1Q9D357</accession>
<feature type="region of interest" description="Disordered" evidence="1">
    <location>
        <begin position="107"/>
        <end position="151"/>
    </location>
</feature>
<feature type="region of interest" description="Disordered" evidence="1">
    <location>
        <begin position="1"/>
        <end position="23"/>
    </location>
</feature>
<evidence type="ECO:0000256" key="1">
    <source>
        <dbReference type="SAM" id="MobiDB-lite"/>
    </source>
</evidence>
<dbReference type="OrthoDB" id="415538at2759"/>
<comment type="caution">
    <text evidence="2">The sequence shown here is derived from an EMBL/GenBank/DDBJ whole genome shotgun (WGS) entry which is preliminary data.</text>
</comment>
<dbReference type="Proteomes" id="UP000186817">
    <property type="component" value="Unassembled WGS sequence"/>
</dbReference>
<evidence type="ECO:0000313" key="2">
    <source>
        <dbReference type="EMBL" id="OLP89610.1"/>
    </source>
</evidence>
<organism evidence="2 3">
    <name type="scientific">Symbiodinium microadriaticum</name>
    <name type="common">Dinoflagellate</name>
    <name type="synonym">Zooxanthella microadriatica</name>
    <dbReference type="NCBI Taxonomy" id="2951"/>
    <lineage>
        <taxon>Eukaryota</taxon>
        <taxon>Sar</taxon>
        <taxon>Alveolata</taxon>
        <taxon>Dinophyceae</taxon>
        <taxon>Suessiales</taxon>
        <taxon>Symbiodiniaceae</taxon>
        <taxon>Symbiodinium</taxon>
    </lineage>
</organism>
<name>A0A1Q9D357_SYMMI</name>
<sequence length="372" mass="42132">MCGRSKSALPGSVQSDDEESGTDWVVNQETKSSRNQTRHVGARQKHAVDGMPRCSMCGHKFLRLLLNIRCKRQGLTLTMAGQALEPEAEFMEFFGATMPALRDTVAKRAADLSSQTGPNKRPHLEAPKQGKGKGWGKGSRNNGGWGNRIQHSTPTQAAFTLSSDDLQHMMHIMARLLVQQDNEIQMIKMDKQFLLHFETRPQGMVHMFWESAQVWKQAKAEQPPKVDKSLMVTLLLCMMMELEARLDKLSWPYMVWTGEKLELDNNKAAIPHDDVMEIIREIKQNLLDKAEELVHKFHSGLPLAEQMEGDTLPFLLSISTRGALADRTFELFRMLEGNTVLRIVGARLRGERLRRQPLVNQLVDAIQLQLSK</sequence>
<dbReference type="EMBL" id="LSRX01000751">
    <property type="protein sequence ID" value="OLP89610.1"/>
    <property type="molecule type" value="Genomic_DNA"/>
</dbReference>
<protein>
    <submittedName>
        <fullName evidence="2">Uncharacterized protein</fullName>
    </submittedName>
</protein>
<keyword evidence="3" id="KW-1185">Reference proteome</keyword>
<reference evidence="2 3" key="1">
    <citation type="submission" date="2016-02" db="EMBL/GenBank/DDBJ databases">
        <title>Genome analysis of coral dinoflagellate symbionts highlights evolutionary adaptations to a symbiotic lifestyle.</title>
        <authorList>
            <person name="Aranda M."/>
            <person name="Li Y."/>
            <person name="Liew Y.J."/>
            <person name="Baumgarten S."/>
            <person name="Simakov O."/>
            <person name="Wilson M."/>
            <person name="Piel J."/>
            <person name="Ashoor H."/>
            <person name="Bougouffa S."/>
            <person name="Bajic V.B."/>
            <person name="Ryu T."/>
            <person name="Ravasi T."/>
            <person name="Bayer T."/>
            <person name="Micklem G."/>
            <person name="Kim H."/>
            <person name="Bhak J."/>
            <person name="Lajeunesse T.C."/>
            <person name="Voolstra C.R."/>
        </authorList>
    </citation>
    <scope>NUCLEOTIDE SEQUENCE [LARGE SCALE GENOMIC DNA]</scope>
    <source>
        <strain evidence="2 3">CCMP2467</strain>
    </source>
</reference>
<dbReference type="AlphaFoldDB" id="A0A1Q9D357"/>
<feature type="compositionally biased region" description="Gly residues" evidence="1">
    <location>
        <begin position="132"/>
        <end position="146"/>
    </location>
</feature>
<evidence type="ECO:0000313" key="3">
    <source>
        <dbReference type="Proteomes" id="UP000186817"/>
    </source>
</evidence>
<gene>
    <name evidence="2" type="ORF">AK812_SmicGene28906</name>
</gene>